<accession>A0A9X2S324</accession>
<dbReference type="AlphaFoldDB" id="A0A9X2S324"/>
<dbReference type="EMBL" id="JANKBY010000030">
    <property type="protein sequence ID" value="MCR1822016.1"/>
    <property type="molecule type" value="Genomic_DNA"/>
</dbReference>
<evidence type="ECO:0000313" key="1">
    <source>
        <dbReference type="EMBL" id="MCR1822016.1"/>
    </source>
</evidence>
<gene>
    <name evidence="1" type="ORF">NSA58_04375</name>
</gene>
<organism evidence="1 2">
    <name type="scientific">Terrisporobacter muris</name>
    <dbReference type="NCBI Taxonomy" id="2963284"/>
    <lineage>
        <taxon>Bacteria</taxon>
        <taxon>Bacillati</taxon>
        <taxon>Bacillota</taxon>
        <taxon>Clostridia</taxon>
        <taxon>Peptostreptococcales</taxon>
        <taxon>Peptostreptococcaceae</taxon>
        <taxon>Terrisporobacter</taxon>
    </lineage>
</organism>
<protein>
    <submittedName>
        <fullName evidence="1">Uncharacterized protein</fullName>
    </submittedName>
</protein>
<keyword evidence="2" id="KW-1185">Reference proteome</keyword>
<reference evidence="1" key="1">
    <citation type="submission" date="2022-07" db="EMBL/GenBank/DDBJ databases">
        <title>Enhanced cultured diversity of the mouse gut microbiota enables custom-made synthetic communities.</title>
        <authorList>
            <person name="Afrizal A."/>
        </authorList>
    </citation>
    <scope>NUCLEOTIDE SEQUENCE</scope>
    <source>
        <strain evidence="1">DSM 29186</strain>
    </source>
</reference>
<proteinExistence type="predicted"/>
<comment type="caution">
    <text evidence="1">The sequence shown here is derived from an EMBL/GenBank/DDBJ whole genome shotgun (WGS) entry which is preliminary data.</text>
</comment>
<name>A0A9X2S324_9FIRM</name>
<dbReference type="RefSeq" id="WP_257560158.1">
    <property type="nucleotide sequence ID" value="NZ_JANKBY010000030.1"/>
</dbReference>
<sequence length="70" mass="7925">MSRIVLTFKNNPKEKEIEKFLDSKLSPAGYIKELVWAVINGNNPEIVAMPKTLESQDNDPADGFNFNIED</sequence>
<evidence type="ECO:0000313" key="2">
    <source>
        <dbReference type="Proteomes" id="UP001140817"/>
    </source>
</evidence>
<dbReference type="Proteomes" id="UP001140817">
    <property type="component" value="Unassembled WGS sequence"/>
</dbReference>